<evidence type="ECO:0000256" key="1">
    <source>
        <dbReference type="SAM" id="MobiDB-lite"/>
    </source>
</evidence>
<accession>A0A820JGC6</accession>
<reference evidence="2" key="1">
    <citation type="submission" date="2021-02" db="EMBL/GenBank/DDBJ databases">
        <authorList>
            <person name="Nowell W R."/>
        </authorList>
    </citation>
    <scope>NUCLEOTIDE SEQUENCE</scope>
</reference>
<keyword evidence="3" id="KW-1185">Reference proteome</keyword>
<protein>
    <submittedName>
        <fullName evidence="2">Uncharacterized protein</fullName>
    </submittedName>
</protein>
<name>A0A820JGC6_9BILA</name>
<organism evidence="2 3">
    <name type="scientific">Rotaria socialis</name>
    <dbReference type="NCBI Taxonomy" id="392032"/>
    <lineage>
        <taxon>Eukaryota</taxon>
        <taxon>Metazoa</taxon>
        <taxon>Spiralia</taxon>
        <taxon>Gnathifera</taxon>
        <taxon>Rotifera</taxon>
        <taxon>Eurotatoria</taxon>
        <taxon>Bdelloidea</taxon>
        <taxon>Philodinida</taxon>
        <taxon>Philodinidae</taxon>
        <taxon>Rotaria</taxon>
    </lineage>
</organism>
<dbReference type="AlphaFoldDB" id="A0A820JGC6"/>
<gene>
    <name evidence="2" type="ORF">UJA718_LOCUS14163</name>
</gene>
<sequence>MLSHMPSMDISCSISVCLTKDEDYETSALLNDPFYSNDYTEPKNMFPPYIRLFSDNEDEPEPQLQRRDSSNTLMKSDPVSTDNHDYILRSVELLLRNYGKCCLWGNSRETMCGNSSHNKQSFSCQSKTICLLIDYSGWSCTCVTFSALKDIDIRPYLKSKNVISKKEEDDFIVNEKNLIANRIRYLDIFIDDSMSICPKHRSSYGIDWHASKSTCHHPDHNSKHRPSVRDCRHANITTCSKIEGFAVGGRKEILMIPDDLSVGPITTFLNVRSASEFVINDSRDSMNLILSQVNSSPIRSQTRKRLDKHSAGGLRCITSELTGTIRVIQRKMAETLAPWQSEQLLRISQLETGIENTRIFNETIDNEMVQNLKHIYGAYFEENMPFIEQQNTQQSIRQRADPEKIKHFVNWLVESSALVSGTYGLTVLRMDNGEKHELPKQILQLQKTHVLINYKKYCDETAFESLARTKLYDIINSIKPAQQQFFSGLGDFFAEGVEA</sequence>
<proteinExistence type="predicted"/>
<evidence type="ECO:0000313" key="3">
    <source>
        <dbReference type="Proteomes" id="UP000663873"/>
    </source>
</evidence>
<dbReference type="EMBL" id="CAJOBP010001975">
    <property type="protein sequence ID" value="CAF4325676.1"/>
    <property type="molecule type" value="Genomic_DNA"/>
</dbReference>
<dbReference type="Proteomes" id="UP000663873">
    <property type="component" value="Unassembled WGS sequence"/>
</dbReference>
<comment type="caution">
    <text evidence="2">The sequence shown here is derived from an EMBL/GenBank/DDBJ whole genome shotgun (WGS) entry which is preliminary data.</text>
</comment>
<feature type="region of interest" description="Disordered" evidence="1">
    <location>
        <begin position="55"/>
        <end position="78"/>
    </location>
</feature>
<evidence type="ECO:0000313" key="2">
    <source>
        <dbReference type="EMBL" id="CAF4325676.1"/>
    </source>
</evidence>